<name>A0A6I6DDL6_9FIRM</name>
<dbReference type="EMBL" id="CP046457">
    <property type="protein sequence ID" value="QGT99297.1"/>
    <property type="molecule type" value="Genomic_DNA"/>
</dbReference>
<proteinExistence type="predicted"/>
<protein>
    <submittedName>
        <fullName evidence="1">Uncharacterized protein</fullName>
    </submittedName>
</protein>
<reference evidence="2" key="1">
    <citation type="journal article" date="2019" name="Microbiology">
        <title>Complete Genome Sequence of an Uncultured Bacterium of the Candidate Phylum Bipolaricaulota.</title>
        <authorList>
            <person name="Kadnikov V.V."/>
            <person name="Mardanov A.V."/>
            <person name="Beletsky A.V."/>
            <person name="Frank Y.A."/>
            <person name="Karnachuk O.V."/>
            <person name="Ravin N.V."/>
        </authorList>
    </citation>
    <scope>NUCLEOTIDE SEQUENCE [LARGE SCALE GENOMIC DNA]</scope>
</reference>
<dbReference type="Proteomes" id="UP000426444">
    <property type="component" value="Chromosome"/>
</dbReference>
<keyword evidence="2" id="KW-1185">Reference proteome</keyword>
<sequence>MKKLANDFIKLREMKERAHREIEREKQLGHLNAQGMLELRNRHEQAMKDFLRTSKEKHVSETQVRIDAFIKNEKSRKPWQEKNPAEKLLEYQRQSNRIAMLDSDELKARINQVGTKDITVDEIEMLGAKMAERGMTRELQQLKDAIKDNNIYEPWKNTEEYKKLEQELHQTAMSFSPNAMHITTYSETETDNLGQPKKTDHYILTDLEE</sequence>
<dbReference type="RefSeq" id="WP_156203211.1">
    <property type="nucleotide sequence ID" value="NZ_CP046457.1"/>
</dbReference>
<dbReference type="KEGG" id="salq:SYNTR_0704"/>
<accession>A0A6I6DDL6</accession>
<organism evidence="1 2">
    <name type="scientific">Candidatus Syntrophocurvum alkaliphilum</name>
    <dbReference type="NCBI Taxonomy" id="2293317"/>
    <lineage>
        <taxon>Bacteria</taxon>
        <taxon>Bacillati</taxon>
        <taxon>Bacillota</taxon>
        <taxon>Clostridia</taxon>
        <taxon>Eubacteriales</taxon>
        <taxon>Syntrophomonadaceae</taxon>
        <taxon>Candidatus Syntrophocurvum</taxon>
    </lineage>
</organism>
<gene>
    <name evidence="1" type="ORF">SYNTR_0704</name>
</gene>
<evidence type="ECO:0000313" key="2">
    <source>
        <dbReference type="Proteomes" id="UP000426444"/>
    </source>
</evidence>
<dbReference type="AlphaFoldDB" id="A0A6I6DDL6"/>
<evidence type="ECO:0000313" key="1">
    <source>
        <dbReference type="EMBL" id="QGT99297.1"/>
    </source>
</evidence>